<comment type="subcellular location">
    <subcellularLocation>
        <location evidence="1">Nucleus</location>
    </subcellularLocation>
</comment>
<dbReference type="GO" id="GO:0006303">
    <property type="term" value="P:double-strand break repair via nonhomologous end joining"/>
    <property type="evidence" value="ECO:0007669"/>
    <property type="project" value="UniProtKB-ARBA"/>
</dbReference>
<evidence type="ECO:0000256" key="6">
    <source>
        <dbReference type="ARBA" id="ARBA00025747"/>
    </source>
</evidence>
<dbReference type="InterPro" id="IPR015381">
    <property type="entry name" value="XLF-like_N"/>
</dbReference>
<feature type="compositionally biased region" description="Basic and acidic residues" evidence="8">
    <location>
        <begin position="279"/>
        <end position="291"/>
    </location>
</feature>
<dbReference type="CDD" id="cd22285">
    <property type="entry name" value="HD_XLF_N"/>
    <property type="match status" value="1"/>
</dbReference>
<evidence type="ECO:0000256" key="2">
    <source>
        <dbReference type="ARBA" id="ARBA00022763"/>
    </source>
</evidence>
<evidence type="ECO:0000313" key="10">
    <source>
        <dbReference type="EMBL" id="TPX48954.1"/>
    </source>
</evidence>
<dbReference type="PANTHER" id="PTHR32235:SF1">
    <property type="entry name" value="NON-HOMOLOGOUS END-JOINING FACTOR 1"/>
    <property type="match status" value="1"/>
</dbReference>
<proteinExistence type="inferred from homology"/>
<evidence type="ECO:0000256" key="4">
    <source>
        <dbReference type="ARBA" id="ARBA00023204"/>
    </source>
</evidence>
<accession>A0A507DBJ3</accession>
<keyword evidence="3" id="KW-0238">DNA-binding</keyword>
<evidence type="ECO:0000256" key="8">
    <source>
        <dbReference type="SAM" id="MobiDB-lite"/>
    </source>
</evidence>
<keyword evidence="4" id="KW-0234">DNA repair</keyword>
<feature type="compositionally biased region" description="Polar residues" evidence="8">
    <location>
        <begin position="266"/>
        <end position="275"/>
    </location>
</feature>
<dbReference type="InterPro" id="IPR052287">
    <property type="entry name" value="NHEJ_factor"/>
</dbReference>
<organism evidence="10 11">
    <name type="scientific">Synchytrium endobioticum</name>
    <dbReference type="NCBI Taxonomy" id="286115"/>
    <lineage>
        <taxon>Eukaryota</taxon>
        <taxon>Fungi</taxon>
        <taxon>Fungi incertae sedis</taxon>
        <taxon>Chytridiomycota</taxon>
        <taxon>Chytridiomycota incertae sedis</taxon>
        <taxon>Chytridiomycetes</taxon>
        <taxon>Synchytriales</taxon>
        <taxon>Synchytriaceae</taxon>
        <taxon>Synchytrium</taxon>
    </lineage>
</organism>
<dbReference type="Proteomes" id="UP000320475">
    <property type="component" value="Unassembled WGS sequence"/>
</dbReference>
<dbReference type="GO" id="GO:0045027">
    <property type="term" value="F:DNA end binding"/>
    <property type="evidence" value="ECO:0007669"/>
    <property type="project" value="TreeGrafter"/>
</dbReference>
<evidence type="ECO:0000256" key="5">
    <source>
        <dbReference type="ARBA" id="ARBA00023242"/>
    </source>
</evidence>
<dbReference type="OrthoDB" id="2155935at2759"/>
<evidence type="ECO:0000259" key="9">
    <source>
        <dbReference type="Pfam" id="PF09302"/>
    </source>
</evidence>
<keyword evidence="5" id="KW-0539">Nucleus</keyword>
<dbReference type="InterPro" id="IPR038051">
    <property type="entry name" value="XRCC4-like_N_sf"/>
</dbReference>
<reference evidence="10 11" key="1">
    <citation type="journal article" date="2019" name="Sci. Rep.">
        <title>Comparative genomics of chytrid fungi reveal insights into the obligate biotrophic and pathogenic lifestyle of Synchytrium endobioticum.</title>
        <authorList>
            <person name="van de Vossenberg B.T.L.H."/>
            <person name="Warris S."/>
            <person name="Nguyen H.D.T."/>
            <person name="van Gent-Pelzer M.P.E."/>
            <person name="Joly D.L."/>
            <person name="van de Geest H.C."/>
            <person name="Bonants P.J.M."/>
            <person name="Smith D.S."/>
            <person name="Levesque C.A."/>
            <person name="van der Lee T.A.J."/>
        </authorList>
    </citation>
    <scope>NUCLEOTIDE SEQUENCE [LARGE SCALE GENOMIC DNA]</scope>
    <source>
        <strain evidence="10 11">LEV6574</strain>
    </source>
</reference>
<dbReference type="Pfam" id="PF09302">
    <property type="entry name" value="XLF"/>
    <property type="match status" value="1"/>
</dbReference>
<keyword evidence="2" id="KW-0227">DNA damage</keyword>
<feature type="compositionally biased region" description="Basic residues" evidence="8">
    <location>
        <begin position="308"/>
        <end position="317"/>
    </location>
</feature>
<dbReference type="EMBL" id="QEAM01000042">
    <property type="protein sequence ID" value="TPX48954.1"/>
    <property type="molecule type" value="Genomic_DNA"/>
</dbReference>
<evidence type="ECO:0000256" key="7">
    <source>
        <dbReference type="ARBA" id="ARBA00044529"/>
    </source>
</evidence>
<protein>
    <recommendedName>
        <fullName evidence="7">Non-homologous end-joining factor 1</fullName>
    </recommendedName>
</protein>
<dbReference type="Gene3D" id="2.170.210.10">
    <property type="entry name" value="DNA double-strand break repair and VJ recombination XRCC4, N-terminal"/>
    <property type="match status" value="1"/>
</dbReference>
<dbReference type="VEuPathDB" id="FungiDB:SeMB42_g00961"/>
<comment type="caution">
    <text evidence="10">The sequence shown here is derived from an EMBL/GenBank/DDBJ whole genome shotgun (WGS) entry which is preliminary data.</text>
</comment>
<dbReference type="GO" id="GO:0032807">
    <property type="term" value="C:DNA ligase IV complex"/>
    <property type="evidence" value="ECO:0007669"/>
    <property type="project" value="TreeGrafter"/>
</dbReference>
<comment type="similarity">
    <text evidence="6">Belongs to the XRCC4-XLF family. XLF subfamily.</text>
</comment>
<feature type="region of interest" description="Disordered" evidence="8">
    <location>
        <begin position="266"/>
        <end position="291"/>
    </location>
</feature>
<dbReference type="PANTHER" id="PTHR32235">
    <property type="entry name" value="NON-HOMOLOGOUS END-JOINING FACTOR 1"/>
    <property type="match status" value="1"/>
</dbReference>
<evidence type="ECO:0000313" key="11">
    <source>
        <dbReference type="Proteomes" id="UP000320475"/>
    </source>
</evidence>
<evidence type="ECO:0000256" key="1">
    <source>
        <dbReference type="ARBA" id="ARBA00004123"/>
    </source>
</evidence>
<gene>
    <name evidence="10" type="ORF">SeLEV6574_g01741</name>
</gene>
<dbReference type="AlphaFoldDB" id="A0A507DBJ3"/>
<sequence>MLEHVVWKPVPGNQSYAFKFNVDEAGYAVMVTDMHHIWSCECRDQDDLRDAMHTYARAFEPNGVKAVMNRLKASLLTLDGTDPTHFSVYTSPHDPARLLLEAHRITSGLTFKWHFECRITNEKHLHYTHVAAPHMLMLDEYERRIKVLATVIKSRDHKIRNLSDGSTIPHAPRLAVFSLDEFDKEQDQVFINSLRDMTFDTYTHQFLGNKKHENMYKLASKVIFPDAETDPEPTDETQVTESAQRAAQTLDLTGIASPNYLLSGSSNAGLTQQAGEQGLSKEELKERKRQEELARRELCEDYLSQKPTPKKKRKLFK</sequence>
<name>A0A507DBJ3_9FUNG</name>
<evidence type="ECO:0000256" key="3">
    <source>
        <dbReference type="ARBA" id="ARBA00023125"/>
    </source>
</evidence>
<feature type="domain" description="XLF-like N-terminal" evidence="9">
    <location>
        <begin position="7"/>
        <end position="118"/>
    </location>
</feature>
<feature type="region of interest" description="Disordered" evidence="8">
    <location>
        <begin position="298"/>
        <end position="317"/>
    </location>
</feature>